<dbReference type="InterPro" id="IPR052288">
    <property type="entry name" value="GH45_Enzymes"/>
</dbReference>
<keyword evidence="8" id="KW-0624">Polysaccharide degradation</keyword>
<dbReference type="InterPro" id="IPR036908">
    <property type="entry name" value="RlpA-like_sf"/>
</dbReference>
<dbReference type="GO" id="GO:0030245">
    <property type="term" value="P:cellulose catabolic process"/>
    <property type="evidence" value="ECO:0007669"/>
    <property type="project" value="UniProtKB-KW"/>
</dbReference>
<dbReference type="PANTHER" id="PTHR39730:SF1">
    <property type="entry name" value="ENDOGLUCANASE 1"/>
    <property type="match status" value="1"/>
</dbReference>
<dbReference type="EC" id="3.2.1.4" evidence="3"/>
<keyword evidence="6" id="KW-0119">Carbohydrate metabolism</keyword>
<evidence type="ECO:0000256" key="8">
    <source>
        <dbReference type="ARBA" id="ARBA00023326"/>
    </source>
</evidence>
<evidence type="ECO:0000256" key="7">
    <source>
        <dbReference type="ARBA" id="ARBA00023295"/>
    </source>
</evidence>
<dbReference type="InterPro" id="IPR000334">
    <property type="entry name" value="Glyco_hydro_45"/>
</dbReference>
<evidence type="ECO:0000256" key="3">
    <source>
        <dbReference type="ARBA" id="ARBA00012601"/>
    </source>
</evidence>
<evidence type="ECO:0000313" key="10">
    <source>
        <dbReference type="EMBL" id="TQF16774.1"/>
    </source>
</evidence>
<dbReference type="SUPFAM" id="SSF50685">
    <property type="entry name" value="Barwin-like endoglucanases"/>
    <property type="match status" value="1"/>
</dbReference>
<keyword evidence="5" id="KW-0136">Cellulose degradation</keyword>
<dbReference type="Proteomes" id="UP000315369">
    <property type="component" value="Unassembled WGS sequence"/>
</dbReference>
<comment type="catalytic activity">
    <reaction evidence="1">
        <text>Endohydrolysis of (1-&gt;4)-beta-D-glucosidic linkages in cellulose, lichenin and cereal beta-D-glucans.</text>
        <dbReference type="EC" id="3.2.1.4"/>
    </reaction>
</comment>
<comment type="caution">
    <text evidence="10">The sequence shown here is derived from an EMBL/GenBank/DDBJ whole genome shotgun (WGS) entry which is preliminary data.</text>
</comment>
<evidence type="ECO:0000256" key="2">
    <source>
        <dbReference type="ARBA" id="ARBA00007793"/>
    </source>
</evidence>
<keyword evidence="7" id="KW-0326">Glycosidase</keyword>
<evidence type="ECO:0000256" key="6">
    <source>
        <dbReference type="ARBA" id="ARBA00023277"/>
    </source>
</evidence>
<evidence type="ECO:0000259" key="9">
    <source>
        <dbReference type="Pfam" id="PF02015"/>
    </source>
</evidence>
<feature type="domain" description="Glycosyl hydrolases family 45 active site" evidence="9">
    <location>
        <begin position="45"/>
        <end position="243"/>
    </location>
</feature>
<dbReference type="OrthoDB" id="5502387at2"/>
<accession>A0A540X7X3</accession>
<evidence type="ECO:0000256" key="5">
    <source>
        <dbReference type="ARBA" id="ARBA00023001"/>
    </source>
</evidence>
<keyword evidence="11" id="KW-1185">Reference proteome</keyword>
<evidence type="ECO:0000256" key="1">
    <source>
        <dbReference type="ARBA" id="ARBA00000966"/>
    </source>
</evidence>
<dbReference type="Pfam" id="PF02015">
    <property type="entry name" value="Glyco_hydro_45"/>
    <property type="match status" value="1"/>
</dbReference>
<dbReference type="PANTHER" id="PTHR39730">
    <property type="entry name" value="ENDOGLUCANASE 1"/>
    <property type="match status" value="1"/>
</dbReference>
<keyword evidence="4" id="KW-0378">Hydrolase</keyword>
<dbReference type="AlphaFoldDB" id="A0A540X7X3"/>
<protein>
    <recommendedName>
        <fullName evidence="3">cellulase</fullName>
        <ecNumber evidence="3">3.2.1.4</ecNumber>
    </recommendedName>
</protein>
<evidence type="ECO:0000313" key="11">
    <source>
        <dbReference type="Proteomes" id="UP000315369"/>
    </source>
</evidence>
<dbReference type="GO" id="GO:0008810">
    <property type="term" value="F:cellulase activity"/>
    <property type="evidence" value="ECO:0007669"/>
    <property type="project" value="UniProtKB-EC"/>
</dbReference>
<dbReference type="EMBL" id="VIFM01000017">
    <property type="protein sequence ID" value="TQF16774.1"/>
    <property type="molecule type" value="Genomic_DNA"/>
</dbReference>
<gene>
    <name evidence="10" type="ORF">FJV41_06355</name>
</gene>
<organism evidence="10 11">
    <name type="scientific">Myxococcus llanfairpwllgwyngyllgogerychwyrndrobwllllantysiliogogogochensis</name>
    <dbReference type="NCBI Taxonomy" id="2590453"/>
    <lineage>
        <taxon>Bacteria</taxon>
        <taxon>Pseudomonadati</taxon>
        <taxon>Myxococcota</taxon>
        <taxon>Myxococcia</taxon>
        <taxon>Myxococcales</taxon>
        <taxon>Cystobacterineae</taxon>
        <taxon>Myxococcaceae</taxon>
        <taxon>Myxococcus</taxon>
    </lineage>
</organism>
<proteinExistence type="inferred from homology"/>
<comment type="similarity">
    <text evidence="2">Belongs to the glycosyl hydrolase 45 (cellulase K) family.</text>
</comment>
<dbReference type="Gene3D" id="2.40.40.10">
    <property type="entry name" value="RlpA-like domain"/>
    <property type="match status" value="1"/>
</dbReference>
<sequence length="248" mass="25983">MPIIHDGVALRRVTIAMTALVFLLIPAADASAQPTLTYLSAAAPGKTVRAWDCCKASGSWTGKAAVNAPVKSCAKDGVTVLNASTQSACNGGSSYACNNNQPWAVTPTFSYGFARADLPGKTESDTSCACYALQFTSTTVKGKTHVVQVVGQGPSTGSNFFELLIPGGGVGLFNGCAPQWGAPSSGWGAQYGGISTKAQCAQLPTQLQPGCNWRFDWFQNADNPEMTFRRVKCPAELTNKSGCIRKDG</sequence>
<reference evidence="10 11" key="1">
    <citation type="submission" date="2019-06" db="EMBL/GenBank/DDBJ databases">
        <authorList>
            <person name="Livingstone P."/>
            <person name="Whitworth D."/>
        </authorList>
    </citation>
    <scope>NUCLEOTIDE SEQUENCE [LARGE SCALE GENOMIC DNA]</scope>
    <source>
        <strain evidence="10 11">AM401</strain>
    </source>
</reference>
<evidence type="ECO:0000256" key="4">
    <source>
        <dbReference type="ARBA" id="ARBA00022801"/>
    </source>
</evidence>
<name>A0A540X7X3_9BACT</name>